<dbReference type="Pfam" id="PF02599">
    <property type="entry name" value="CsrA"/>
    <property type="match status" value="1"/>
</dbReference>
<dbReference type="Gene3D" id="2.60.40.4380">
    <property type="entry name" value="Translational regulator CsrA"/>
    <property type="match status" value="1"/>
</dbReference>
<dbReference type="InterPro" id="IPR003751">
    <property type="entry name" value="CsrA"/>
</dbReference>
<reference evidence="1" key="1">
    <citation type="journal article" date="2014" name="Int. J. Syst. Evol. Microbiol.">
        <title>Complete genome sequence of Corynebacterium casei LMG S-19264T (=DSM 44701T), isolated from a smear-ripened cheese.</title>
        <authorList>
            <consortium name="US DOE Joint Genome Institute (JGI-PGF)"/>
            <person name="Walter F."/>
            <person name="Albersmeier A."/>
            <person name="Kalinowski J."/>
            <person name="Ruckert C."/>
        </authorList>
    </citation>
    <scope>NUCLEOTIDE SEQUENCE</scope>
    <source>
        <strain evidence="1">CGMCC 1.15454</strain>
    </source>
</reference>
<evidence type="ECO:0000313" key="1">
    <source>
        <dbReference type="EMBL" id="GGB35806.1"/>
    </source>
</evidence>
<protein>
    <recommendedName>
        <fullName evidence="3">Carbon storage regulator</fullName>
    </recommendedName>
</protein>
<reference evidence="1" key="2">
    <citation type="submission" date="2020-09" db="EMBL/GenBank/DDBJ databases">
        <authorList>
            <person name="Sun Q."/>
            <person name="Zhou Y."/>
        </authorList>
    </citation>
    <scope>NUCLEOTIDE SEQUENCE</scope>
    <source>
        <strain evidence="1">CGMCC 1.15454</strain>
    </source>
</reference>
<dbReference type="SUPFAM" id="SSF117130">
    <property type="entry name" value="CsrA-like"/>
    <property type="match status" value="1"/>
</dbReference>
<proteinExistence type="predicted"/>
<dbReference type="Proteomes" id="UP000621492">
    <property type="component" value="Unassembled WGS sequence"/>
</dbReference>
<keyword evidence="2" id="KW-1185">Reference proteome</keyword>
<organism evidence="1 2">
    <name type="scientific">Lentibacillus populi</name>
    <dbReference type="NCBI Taxonomy" id="1827502"/>
    <lineage>
        <taxon>Bacteria</taxon>
        <taxon>Bacillati</taxon>
        <taxon>Bacillota</taxon>
        <taxon>Bacilli</taxon>
        <taxon>Bacillales</taxon>
        <taxon>Bacillaceae</taxon>
        <taxon>Lentibacillus</taxon>
    </lineage>
</organism>
<dbReference type="RefSeq" id="WP_088051981.1">
    <property type="nucleotide sequence ID" value="NZ_BMJD01000005.1"/>
</dbReference>
<sequence>MALTLGRKAGEKVFIIDEHGREIEIEVMKAEGNIKNALRLRITAPQEFKVVRGEVYDGSSS</sequence>
<dbReference type="InterPro" id="IPR036107">
    <property type="entry name" value="CsrA_sf"/>
</dbReference>
<dbReference type="GO" id="GO:0006402">
    <property type="term" value="P:mRNA catabolic process"/>
    <property type="evidence" value="ECO:0007669"/>
    <property type="project" value="InterPro"/>
</dbReference>
<name>A0A9W5TVL6_9BACI</name>
<dbReference type="GO" id="GO:0003723">
    <property type="term" value="F:RNA binding"/>
    <property type="evidence" value="ECO:0007669"/>
    <property type="project" value="InterPro"/>
</dbReference>
<comment type="caution">
    <text evidence="1">The sequence shown here is derived from an EMBL/GenBank/DDBJ whole genome shotgun (WGS) entry which is preliminary data.</text>
</comment>
<evidence type="ECO:0000313" key="2">
    <source>
        <dbReference type="Proteomes" id="UP000621492"/>
    </source>
</evidence>
<accession>A0A9W5TVL6</accession>
<dbReference type="GO" id="GO:0006109">
    <property type="term" value="P:regulation of carbohydrate metabolic process"/>
    <property type="evidence" value="ECO:0007669"/>
    <property type="project" value="InterPro"/>
</dbReference>
<dbReference type="AlphaFoldDB" id="A0A9W5TVL6"/>
<gene>
    <name evidence="1" type="ORF">GCM10011409_11590</name>
</gene>
<evidence type="ECO:0008006" key="3">
    <source>
        <dbReference type="Google" id="ProtNLM"/>
    </source>
</evidence>
<dbReference type="EMBL" id="BMJD01000005">
    <property type="protein sequence ID" value="GGB35806.1"/>
    <property type="molecule type" value="Genomic_DNA"/>
</dbReference>